<gene>
    <name evidence="1" type="ORF">US62_C0038G0001</name>
</gene>
<organism evidence="1 2">
    <name type="scientific">Candidatus Woesebacteria bacterium GW2011_GWA1_37_8</name>
    <dbReference type="NCBI Taxonomy" id="1618546"/>
    <lineage>
        <taxon>Bacteria</taxon>
        <taxon>Candidatus Woeseibacteriota</taxon>
    </lineage>
</organism>
<evidence type="ECO:0000313" key="2">
    <source>
        <dbReference type="Proteomes" id="UP000034603"/>
    </source>
</evidence>
<proteinExistence type="predicted"/>
<evidence type="ECO:0000313" key="1">
    <source>
        <dbReference type="EMBL" id="KKQ43944.1"/>
    </source>
</evidence>
<dbReference type="Proteomes" id="UP000034603">
    <property type="component" value="Unassembled WGS sequence"/>
</dbReference>
<reference evidence="1 2" key="1">
    <citation type="journal article" date="2015" name="Nature">
        <title>rRNA introns, odd ribosomes, and small enigmatic genomes across a large radiation of phyla.</title>
        <authorList>
            <person name="Brown C.T."/>
            <person name="Hug L.A."/>
            <person name="Thomas B.C."/>
            <person name="Sharon I."/>
            <person name="Castelle C.J."/>
            <person name="Singh A."/>
            <person name="Wilkins M.J."/>
            <person name="Williams K.H."/>
            <person name="Banfield J.F."/>
        </authorList>
    </citation>
    <scope>NUCLEOTIDE SEQUENCE [LARGE SCALE GENOMIC DNA]</scope>
</reference>
<accession>A0A0G0K4C2</accession>
<name>A0A0G0K4C2_9BACT</name>
<dbReference type="EMBL" id="LBTR01000038">
    <property type="protein sequence ID" value="KKQ43944.1"/>
    <property type="molecule type" value="Genomic_DNA"/>
</dbReference>
<sequence length="56" mass="6468">NEDGVDGAFLRAYEYFQRRQNEGSITALGLVDLGEVFIKRLAELNNKLVEQNRQRL</sequence>
<comment type="caution">
    <text evidence="1">The sequence shown here is derived from an EMBL/GenBank/DDBJ whole genome shotgun (WGS) entry which is preliminary data.</text>
</comment>
<protein>
    <submittedName>
        <fullName evidence="1">Uncharacterized protein</fullName>
    </submittedName>
</protein>
<dbReference type="AlphaFoldDB" id="A0A0G0K4C2"/>
<feature type="non-terminal residue" evidence="1">
    <location>
        <position position="1"/>
    </location>
</feature>